<dbReference type="EMBL" id="PDKU01000002">
    <property type="protein sequence ID" value="PPI86560.1"/>
    <property type="molecule type" value="Genomic_DNA"/>
</dbReference>
<dbReference type="RefSeq" id="WP_136130134.1">
    <property type="nucleotide sequence ID" value="NZ_PDKU01000002.1"/>
</dbReference>
<dbReference type="SUPFAM" id="SSF47060">
    <property type="entry name" value="S15/NS1 RNA-binding domain"/>
    <property type="match status" value="1"/>
</dbReference>
<dbReference type="InterPro" id="IPR005290">
    <property type="entry name" value="Ribosomal_uS15_bac-type"/>
</dbReference>
<protein>
    <recommendedName>
        <fullName evidence="4">Small ribosomal subunit protein uS15</fullName>
    </recommendedName>
</protein>
<sequence length="89" mass="10761">MFVNLELKKEIIANYGKNTNDNGRSEVQIALLTFRINHLQEHFSQHKKDYHSRMGLLRIVSQRRKLLDYLKHKDIIRYTNLIDNLNIRR</sequence>
<evidence type="ECO:0000256" key="5">
    <source>
        <dbReference type="RuleBase" id="RU003919"/>
    </source>
</evidence>
<dbReference type="Gene3D" id="6.10.250.3130">
    <property type="match status" value="1"/>
</dbReference>
<keyword evidence="1 4" id="KW-0689">Ribosomal protein</keyword>
<dbReference type="FunFam" id="1.10.287.10:FF:000002">
    <property type="entry name" value="30S ribosomal protein S15"/>
    <property type="match status" value="1"/>
</dbReference>
<dbReference type="GO" id="GO:0022627">
    <property type="term" value="C:cytosolic small ribosomal subunit"/>
    <property type="evidence" value="ECO:0007669"/>
    <property type="project" value="TreeGrafter"/>
</dbReference>
<dbReference type="HAMAP" id="MF_01343_B">
    <property type="entry name" value="Ribosomal_uS15_B"/>
    <property type="match status" value="1"/>
</dbReference>
<accession>A0A2P5SW70</accession>
<dbReference type="PROSITE" id="PS00362">
    <property type="entry name" value="RIBOSOMAL_S15"/>
    <property type="match status" value="1"/>
</dbReference>
<keyword evidence="2 4" id="KW-0687">Ribonucleoprotein</keyword>
<evidence type="ECO:0000313" key="8">
    <source>
        <dbReference type="Proteomes" id="UP000296144"/>
    </source>
</evidence>
<evidence type="ECO:0000313" key="7">
    <source>
        <dbReference type="EMBL" id="PPI86560.1"/>
    </source>
</evidence>
<comment type="function">
    <text evidence="4">Forms an intersubunit bridge (bridge B4) with the 23S rRNA of the 50S subunit in the ribosome.</text>
</comment>
<evidence type="ECO:0000256" key="1">
    <source>
        <dbReference type="ARBA" id="ARBA00022980"/>
    </source>
</evidence>
<dbReference type="OrthoDB" id="9799262at2"/>
<evidence type="ECO:0000256" key="2">
    <source>
        <dbReference type="ARBA" id="ARBA00023274"/>
    </source>
</evidence>
<name>A0A2P5SW70_9GAMM</name>
<reference evidence="7 8" key="1">
    <citation type="journal article" date="2018" name="Genome Biol. Evol.">
        <title>Cladogenesis and Genomic Streamlining in Extracellular Endosymbionts of Tropical Stink Bugs.</title>
        <authorList>
            <person name="Otero-Bravo A."/>
            <person name="Goffredi S."/>
            <person name="Sabree Z.L."/>
        </authorList>
    </citation>
    <scope>NUCLEOTIDE SEQUENCE [LARGE SCALE GENOMIC DNA]</scope>
    <source>
        <strain evidence="7 8">SoEL</strain>
    </source>
</reference>
<keyword evidence="4 6" id="KW-0694">RNA-binding</keyword>
<dbReference type="GO" id="GO:0006412">
    <property type="term" value="P:translation"/>
    <property type="evidence" value="ECO:0007669"/>
    <property type="project" value="UniProtKB-UniRule"/>
</dbReference>
<dbReference type="AlphaFoldDB" id="A0A2P5SW70"/>
<dbReference type="CDD" id="cd00353">
    <property type="entry name" value="Ribosomal_S15p_S13e"/>
    <property type="match status" value="1"/>
</dbReference>
<keyword evidence="4 6" id="KW-0699">rRNA-binding</keyword>
<dbReference type="PANTHER" id="PTHR23321">
    <property type="entry name" value="RIBOSOMAL PROTEIN S15, BACTERIAL AND ORGANELLAR"/>
    <property type="match status" value="1"/>
</dbReference>
<dbReference type="Gene3D" id="1.10.287.10">
    <property type="entry name" value="S15/NS1, RNA-binding"/>
    <property type="match status" value="1"/>
</dbReference>
<comment type="subunit">
    <text evidence="3 4">Part of the 30S ribosomal subunit. Forms a bridge to the 50S subunit in the 70S ribosome, contacting the 23S rRNA.</text>
</comment>
<comment type="similarity">
    <text evidence="4 5">Belongs to the universal ribosomal protein uS15 family.</text>
</comment>
<dbReference type="NCBIfam" id="TIGR00952">
    <property type="entry name" value="S15_bact"/>
    <property type="match status" value="1"/>
</dbReference>
<dbReference type="InterPro" id="IPR009068">
    <property type="entry name" value="uS15_NS1_RNA-bd_sf"/>
</dbReference>
<comment type="function">
    <text evidence="4 6">One of the primary rRNA binding proteins, it binds directly to 16S rRNA where it helps nucleate assembly of the platform of the 30S subunit by binding and bridging several RNA helices of the 16S rRNA.</text>
</comment>
<dbReference type="InterPro" id="IPR000589">
    <property type="entry name" value="Ribosomal_uS15"/>
</dbReference>
<evidence type="ECO:0000256" key="3">
    <source>
        <dbReference type="ARBA" id="ARBA00064542"/>
    </source>
</evidence>
<dbReference type="GO" id="GO:0003735">
    <property type="term" value="F:structural constituent of ribosome"/>
    <property type="evidence" value="ECO:0007669"/>
    <property type="project" value="InterPro"/>
</dbReference>
<organism evidence="7 8">
    <name type="scientific">Candidatus Pantoea edessiphila</name>
    <dbReference type="NCBI Taxonomy" id="2044610"/>
    <lineage>
        <taxon>Bacteria</taxon>
        <taxon>Pseudomonadati</taxon>
        <taxon>Pseudomonadota</taxon>
        <taxon>Gammaproteobacteria</taxon>
        <taxon>Enterobacterales</taxon>
        <taxon>Erwiniaceae</taxon>
        <taxon>Pantoea</taxon>
    </lineage>
</organism>
<comment type="caution">
    <text evidence="7">The sequence shown here is derived from an EMBL/GenBank/DDBJ whole genome shotgun (WGS) entry which is preliminary data.</text>
</comment>
<evidence type="ECO:0000256" key="6">
    <source>
        <dbReference type="RuleBase" id="RU004524"/>
    </source>
</evidence>
<dbReference type="GO" id="GO:0019843">
    <property type="term" value="F:rRNA binding"/>
    <property type="evidence" value="ECO:0007669"/>
    <property type="project" value="UniProtKB-UniRule"/>
</dbReference>
<dbReference type="Pfam" id="PF00312">
    <property type="entry name" value="Ribosomal_S15"/>
    <property type="match status" value="1"/>
</dbReference>
<dbReference type="PANTHER" id="PTHR23321:SF26">
    <property type="entry name" value="SMALL RIBOSOMAL SUBUNIT PROTEIN US15M"/>
    <property type="match status" value="1"/>
</dbReference>
<keyword evidence="8" id="KW-1185">Reference proteome</keyword>
<gene>
    <name evidence="4" type="primary">rpsO</name>
    <name evidence="7" type="ORF">CRV10_01800</name>
</gene>
<dbReference type="Proteomes" id="UP000296144">
    <property type="component" value="Unassembled WGS sequence"/>
</dbReference>
<evidence type="ECO:0000256" key="4">
    <source>
        <dbReference type="HAMAP-Rule" id="MF_01343"/>
    </source>
</evidence>
<proteinExistence type="inferred from homology"/>
<dbReference type="SMART" id="SM01387">
    <property type="entry name" value="Ribosomal_S15"/>
    <property type="match status" value="1"/>
</dbReference>